<dbReference type="GO" id="GO:0005634">
    <property type="term" value="C:nucleus"/>
    <property type="evidence" value="ECO:0007669"/>
    <property type="project" value="TreeGrafter"/>
</dbReference>
<accession>U6GUN5</accession>
<dbReference type="PANTHER" id="PTHR45639">
    <property type="entry name" value="HSC70CB, ISOFORM G-RELATED"/>
    <property type="match status" value="1"/>
</dbReference>
<dbReference type="InterPro" id="IPR043129">
    <property type="entry name" value="ATPase_NBD"/>
</dbReference>
<dbReference type="VEuPathDB" id="ToxoDB:EAH_00065700"/>
<gene>
    <name evidence="4" type="ORF">EAH_00065700</name>
</gene>
<dbReference type="Pfam" id="PF00012">
    <property type="entry name" value="HSP70"/>
    <property type="match status" value="2"/>
</dbReference>
<keyword evidence="1" id="KW-0547">Nucleotide-binding</keyword>
<keyword evidence="3" id="KW-0812">Transmembrane</keyword>
<sequence>MAVLGIDLGTQNSVLATINRGAVSVIRTELADRLTPSLVLFSQGHRLMGDHAAPLVRSQAKACCRAFKNLLGEMFADSPRVGRERGFQLAEIAEAEGGVAGYRLLFACSPVFVLTFVCLLVCLFNILRLPLVVCLLACACFVRSISLPSLVRLGDQEEVVGAVRICAAFLTKLKHVAEASTQRPVGEVVIACPSWFREQNRQALLDAADVAGLTCLRVISDMTA</sequence>
<organism evidence="4 5">
    <name type="scientific">Eimeria acervulina</name>
    <name type="common">Coccidian parasite</name>
    <dbReference type="NCBI Taxonomy" id="5801"/>
    <lineage>
        <taxon>Eukaryota</taxon>
        <taxon>Sar</taxon>
        <taxon>Alveolata</taxon>
        <taxon>Apicomplexa</taxon>
        <taxon>Conoidasida</taxon>
        <taxon>Coccidia</taxon>
        <taxon>Eucoccidiorida</taxon>
        <taxon>Eimeriorina</taxon>
        <taxon>Eimeriidae</taxon>
        <taxon>Eimeria</taxon>
    </lineage>
</organism>
<evidence type="ECO:0000256" key="2">
    <source>
        <dbReference type="ARBA" id="ARBA00022840"/>
    </source>
</evidence>
<reference evidence="4" key="2">
    <citation type="submission" date="2013-10" db="EMBL/GenBank/DDBJ databases">
        <authorList>
            <person name="Aslett M."/>
        </authorList>
    </citation>
    <scope>NUCLEOTIDE SEQUENCE</scope>
    <source>
        <strain evidence="4">Houghton</strain>
    </source>
</reference>
<protein>
    <submittedName>
        <fullName evidence="4">Uncharacterized protein</fullName>
    </submittedName>
</protein>
<reference evidence="4" key="1">
    <citation type="submission" date="2013-10" db="EMBL/GenBank/DDBJ databases">
        <title>Genomic analysis of the causative agents of coccidiosis in chickens.</title>
        <authorList>
            <person name="Reid A.J."/>
            <person name="Blake D."/>
            <person name="Billington K."/>
            <person name="Browne H."/>
            <person name="Dunn M."/>
            <person name="Hung S."/>
            <person name="Kawahara F."/>
            <person name="Miranda-Saavedra D."/>
            <person name="Mourier T."/>
            <person name="Nagra H."/>
            <person name="Otto T.D."/>
            <person name="Rawlings N."/>
            <person name="Sanchez A."/>
            <person name="Sanders M."/>
            <person name="Subramaniam C."/>
            <person name="Tay Y."/>
            <person name="Dear P."/>
            <person name="Doerig C."/>
            <person name="Gruber A."/>
            <person name="Parkinson J."/>
            <person name="Shirley M."/>
            <person name="Wan K.L."/>
            <person name="Berriman M."/>
            <person name="Tomley F."/>
            <person name="Pain A."/>
        </authorList>
    </citation>
    <scope>NUCLEOTIDE SEQUENCE</scope>
    <source>
        <strain evidence="4">Houghton</strain>
    </source>
</reference>
<dbReference type="SUPFAM" id="SSF53067">
    <property type="entry name" value="Actin-like ATPase domain"/>
    <property type="match status" value="1"/>
</dbReference>
<dbReference type="GO" id="GO:0140662">
    <property type="term" value="F:ATP-dependent protein folding chaperone"/>
    <property type="evidence" value="ECO:0007669"/>
    <property type="project" value="InterPro"/>
</dbReference>
<feature type="non-terminal residue" evidence="4">
    <location>
        <position position="224"/>
    </location>
</feature>
<dbReference type="GeneID" id="25274640"/>
<name>U6GUN5_EIMAC</name>
<evidence type="ECO:0000313" key="4">
    <source>
        <dbReference type="EMBL" id="CDI82279.1"/>
    </source>
</evidence>
<feature type="transmembrane region" description="Helical" evidence="3">
    <location>
        <begin position="111"/>
        <end position="142"/>
    </location>
</feature>
<dbReference type="RefSeq" id="XP_013248262.1">
    <property type="nucleotide sequence ID" value="XM_013392808.1"/>
</dbReference>
<keyword evidence="5" id="KW-1185">Reference proteome</keyword>
<dbReference type="Proteomes" id="UP000018050">
    <property type="component" value="Unassembled WGS sequence"/>
</dbReference>
<dbReference type="GO" id="GO:0005829">
    <property type="term" value="C:cytosol"/>
    <property type="evidence" value="ECO:0007669"/>
    <property type="project" value="TreeGrafter"/>
</dbReference>
<keyword evidence="2" id="KW-0067">ATP-binding</keyword>
<keyword evidence="3" id="KW-0472">Membrane</keyword>
<dbReference type="OrthoDB" id="434160at2759"/>
<keyword evidence="3" id="KW-1133">Transmembrane helix</keyword>
<evidence type="ECO:0000313" key="5">
    <source>
        <dbReference type="Proteomes" id="UP000018050"/>
    </source>
</evidence>
<dbReference type="AlphaFoldDB" id="U6GUN5"/>
<evidence type="ECO:0000256" key="1">
    <source>
        <dbReference type="ARBA" id="ARBA00022741"/>
    </source>
</evidence>
<dbReference type="OMA" id="CANTVYA"/>
<proteinExistence type="predicted"/>
<dbReference type="InterPro" id="IPR013126">
    <property type="entry name" value="Hsp_70_fam"/>
</dbReference>
<dbReference type="GO" id="GO:0005524">
    <property type="term" value="F:ATP binding"/>
    <property type="evidence" value="ECO:0007669"/>
    <property type="project" value="UniProtKB-KW"/>
</dbReference>
<dbReference type="EMBL" id="HG672225">
    <property type="protein sequence ID" value="CDI82279.1"/>
    <property type="molecule type" value="Genomic_DNA"/>
</dbReference>
<evidence type="ECO:0000256" key="3">
    <source>
        <dbReference type="SAM" id="Phobius"/>
    </source>
</evidence>
<dbReference type="Gene3D" id="3.30.420.40">
    <property type="match status" value="1"/>
</dbReference>
<dbReference type="PANTHER" id="PTHR45639:SF4">
    <property type="entry name" value="HSC70CB, ISOFORM G"/>
    <property type="match status" value="1"/>
</dbReference>